<evidence type="ECO:0000313" key="3">
    <source>
        <dbReference type="Proteomes" id="UP001500604"/>
    </source>
</evidence>
<dbReference type="EMBL" id="BAABFL010000319">
    <property type="protein sequence ID" value="GAA4649831.1"/>
    <property type="molecule type" value="Genomic_DNA"/>
</dbReference>
<evidence type="ECO:0000256" key="1">
    <source>
        <dbReference type="SAM" id="MobiDB-lite"/>
    </source>
</evidence>
<dbReference type="RefSeq" id="WP_345195839.1">
    <property type="nucleotide sequence ID" value="NZ_BAABFL010000319.1"/>
</dbReference>
<dbReference type="Proteomes" id="UP001500604">
    <property type="component" value="Unassembled WGS sequence"/>
</dbReference>
<keyword evidence="3" id="KW-1185">Reference proteome</keyword>
<comment type="caution">
    <text evidence="2">The sequence shown here is derived from an EMBL/GenBank/DDBJ whole genome shotgun (WGS) entry which is preliminary data.</text>
</comment>
<protein>
    <submittedName>
        <fullName evidence="2">Uncharacterized protein</fullName>
    </submittedName>
</protein>
<sequence>MISKAPQRPLSGEQSVQSPQPEADSDAESYASTLQAPATSRESWRVKSRMIEIIDENREEQTSQFLQCFCKAWDEYHADKAKKQEGAKESSLVLIGHGAYSKVYYHKEYNEIACKLSLSHPDDISKTQEYSSFLLHEVTQYTLTPA</sequence>
<organism evidence="2 3">
    <name type="scientific">Kistimonas scapharcae</name>
    <dbReference type="NCBI Taxonomy" id="1036133"/>
    <lineage>
        <taxon>Bacteria</taxon>
        <taxon>Pseudomonadati</taxon>
        <taxon>Pseudomonadota</taxon>
        <taxon>Gammaproteobacteria</taxon>
        <taxon>Oceanospirillales</taxon>
        <taxon>Endozoicomonadaceae</taxon>
        <taxon>Kistimonas</taxon>
    </lineage>
</organism>
<name>A0ABP8V222_9GAMM</name>
<accession>A0ABP8V222</accession>
<gene>
    <name evidence="2" type="ORF">GCM10023116_21120</name>
</gene>
<evidence type="ECO:0000313" key="2">
    <source>
        <dbReference type="EMBL" id="GAA4649831.1"/>
    </source>
</evidence>
<feature type="region of interest" description="Disordered" evidence="1">
    <location>
        <begin position="1"/>
        <end position="44"/>
    </location>
</feature>
<proteinExistence type="predicted"/>
<feature type="compositionally biased region" description="Polar residues" evidence="1">
    <location>
        <begin position="30"/>
        <end position="41"/>
    </location>
</feature>
<reference evidence="3" key="1">
    <citation type="journal article" date="2019" name="Int. J. Syst. Evol. Microbiol.">
        <title>The Global Catalogue of Microorganisms (GCM) 10K type strain sequencing project: providing services to taxonomists for standard genome sequencing and annotation.</title>
        <authorList>
            <consortium name="The Broad Institute Genomics Platform"/>
            <consortium name="The Broad Institute Genome Sequencing Center for Infectious Disease"/>
            <person name="Wu L."/>
            <person name="Ma J."/>
        </authorList>
    </citation>
    <scope>NUCLEOTIDE SEQUENCE [LARGE SCALE GENOMIC DNA]</scope>
    <source>
        <strain evidence="3">JCM 17805</strain>
    </source>
</reference>